<dbReference type="KEGG" id="hbe:BEI_2987"/>
<dbReference type="Proteomes" id="UP000219993">
    <property type="component" value="Chromosome"/>
</dbReference>
<evidence type="ECO:0000313" key="1">
    <source>
        <dbReference type="EMBL" id="ATJ83974.1"/>
    </source>
</evidence>
<protein>
    <submittedName>
        <fullName evidence="1">Uncharacterized protein</fullName>
    </submittedName>
</protein>
<dbReference type="AlphaFoldDB" id="A0A291PAQ2"/>
<keyword evidence="2" id="KW-1185">Reference proteome</keyword>
<dbReference type="RefSeq" id="WP_097790225.1">
    <property type="nucleotide sequence ID" value="NZ_BAAADT010000018.1"/>
</dbReference>
<organism evidence="1 2">
    <name type="scientific">Halomonas beimenensis</name>
    <dbReference type="NCBI Taxonomy" id="475662"/>
    <lineage>
        <taxon>Bacteria</taxon>
        <taxon>Pseudomonadati</taxon>
        <taxon>Pseudomonadota</taxon>
        <taxon>Gammaproteobacteria</taxon>
        <taxon>Oceanospirillales</taxon>
        <taxon>Halomonadaceae</taxon>
        <taxon>Halomonas</taxon>
    </lineage>
</organism>
<dbReference type="EMBL" id="CP021435">
    <property type="protein sequence ID" value="ATJ83974.1"/>
    <property type="molecule type" value="Genomic_DNA"/>
</dbReference>
<proteinExistence type="predicted"/>
<accession>A0A291PAQ2</accession>
<dbReference type="OrthoDB" id="6168542at2"/>
<reference evidence="1 2" key="1">
    <citation type="journal article" date="2017" name="Sci. Rep.">
        <title>Revealing the Saline Adaptation Strategies of the Halophilic Bacterium Halomonas beimenensis through High-throughput Omics and Transposon Mutagenesis Approaches.</title>
        <authorList>
            <person name="Chen Y.H."/>
            <person name="Lin S.S."/>
            <person name="Shyu Y.T."/>
        </authorList>
    </citation>
    <scope>NUCLEOTIDE SEQUENCE [LARGE SCALE GENOMIC DNA]</scope>
    <source>
        <strain evidence="1 2">NTU-111</strain>
    </source>
</reference>
<name>A0A291PAQ2_9GAMM</name>
<evidence type="ECO:0000313" key="2">
    <source>
        <dbReference type="Proteomes" id="UP000219993"/>
    </source>
</evidence>
<gene>
    <name evidence="1" type="ORF">BEI_2987</name>
</gene>
<sequence length="79" mass="9139">MSHRFIEVISDYPSTEEKFTLLLHLDQIAQIRPEIEAENEPRHEPVAVVTLRSGETLILQNSFQSVVKRLHDAKMVMKP</sequence>